<dbReference type="EMBL" id="CM001221">
    <property type="protein sequence ID" value="AES99456.1"/>
    <property type="molecule type" value="Genomic_DNA"/>
</dbReference>
<gene>
    <name evidence="2" type="ordered locus">MTR_5g081070</name>
</gene>
<dbReference type="eggNOG" id="ENOG502SZ92">
    <property type="taxonomic scope" value="Eukaryota"/>
</dbReference>
<proteinExistence type="predicted"/>
<dbReference type="AlphaFoldDB" id="G7K203"/>
<feature type="domain" description="DUF7745" evidence="1">
    <location>
        <begin position="241"/>
        <end position="334"/>
    </location>
</feature>
<sequence>MGSSAENITKKTVSVTVSENREKFVKRYGNILDFLELDVQVDAISSLVQFYDPDLRCFIFKDFQLAPTLEEFEQILGYPLEKGKPYCYPGKYPRVQKIANVLKVNDIKKLEDMIQNRKGTCGFPRNLIEEKARCLAENGDWVAFRDVLALIIYGTILFPSAQELIDFAAIDAFLAYRDNGENPTYTVLADVYYTLNYCYEKKGKRILCCLPALYVWLVTHIFKNGCKRSCPIKDFMMCDERCGTFPNVPLMGTKSVINYNPVLALRQLGHPHRGEPAKEALTTFVIYDMDAEIVETRRVQQAWNDIVKVEGRDIGKRSCEANTSYPLWLRERVQKKVKLPFHHLVSNVE</sequence>
<feature type="domain" description="DUF7745" evidence="1">
    <location>
        <begin position="17"/>
        <end position="227"/>
    </location>
</feature>
<dbReference type="OMA" id="WAYNIAN"/>
<dbReference type="Proteomes" id="UP000002051">
    <property type="component" value="Chromosome 5"/>
</dbReference>
<reference evidence="2 4" key="1">
    <citation type="journal article" date="2011" name="Nature">
        <title>The Medicago genome provides insight into the evolution of rhizobial symbioses.</title>
        <authorList>
            <person name="Young N.D."/>
            <person name="Debelle F."/>
            <person name="Oldroyd G.E."/>
            <person name="Geurts R."/>
            <person name="Cannon S.B."/>
            <person name="Udvardi M.K."/>
            <person name="Benedito V.A."/>
            <person name="Mayer K.F."/>
            <person name="Gouzy J."/>
            <person name="Schoof H."/>
            <person name="Van de Peer Y."/>
            <person name="Proost S."/>
            <person name="Cook D.R."/>
            <person name="Meyers B.C."/>
            <person name="Spannagl M."/>
            <person name="Cheung F."/>
            <person name="De Mita S."/>
            <person name="Krishnakumar V."/>
            <person name="Gundlach H."/>
            <person name="Zhou S."/>
            <person name="Mudge J."/>
            <person name="Bharti A.K."/>
            <person name="Murray J.D."/>
            <person name="Naoumkina M.A."/>
            <person name="Rosen B."/>
            <person name="Silverstein K.A."/>
            <person name="Tang H."/>
            <person name="Rombauts S."/>
            <person name="Zhao P.X."/>
            <person name="Zhou P."/>
            <person name="Barbe V."/>
            <person name="Bardou P."/>
            <person name="Bechner M."/>
            <person name="Bellec A."/>
            <person name="Berger A."/>
            <person name="Berges H."/>
            <person name="Bidwell S."/>
            <person name="Bisseling T."/>
            <person name="Choisne N."/>
            <person name="Couloux A."/>
            <person name="Denny R."/>
            <person name="Deshpande S."/>
            <person name="Dai X."/>
            <person name="Doyle J.J."/>
            <person name="Dudez A.M."/>
            <person name="Farmer A.D."/>
            <person name="Fouteau S."/>
            <person name="Franken C."/>
            <person name="Gibelin C."/>
            <person name="Gish J."/>
            <person name="Goldstein S."/>
            <person name="Gonzalez A.J."/>
            <person name="Green P.J."/>
            <person name="Hallab A."/>
            <person name="Hartog M."/>
            <person name="Hua A."/>
            <person name="Humphray S.J."/>
            <person name="Jeong D.H."/>
            <person name="Jing Y."/>
            <person name="Jocker A."/>
            <person name="Kenton S.M."/>
            <person name="Kim D.J."/>
            <person name="Klee K."/>
            <person name="Lai H."/>
            <person name="Lang C."/>
            <person name="Lin S."/>
            <person name="Macmil S.L."/>
            <person name="Magdelenat G."/>
            <person name="Matthews L."/>
            <person name="McCorrison J."/>
            <person name="Monaghan E.L."/>
            <person name="Mun J.H."/>
            <person name="Najar F.Z."/>
            <person name="Nicholson C."/>
            <person name="Noirot C."/>
            <person name="O'Bleness M."/>
            <person name="Paule C.R."/>
            <person name="Poulain J."/>
            <person name="Prion F."/>
            <person name="Qin B."/>
            <person name="Qu C."/>
            <person name="Retzel E.F."/>
            <person name="Riddle C."/>
            <person name="Sallet E."/>
            <person name="Samain S."/>
            <person name="Samson N."/>
            <person name="Sanders I."/>
            <person name="Saurat O."/>
            <person name="Scarpelli C."/>
            <person name="Schiex T."/>
            <person name="Segurens B."/>
            <person name="Severin A.J."/>
            <person name="Sherrier D.J."/>
            <person name="Shi R."/>
            <person name="Sims S."/>
            <person name="Singer S.R."/>
            <person name="Sinharoy S."/>
            <person name="Sterck L."/>
            <person name="Viollet A."/>
            <person name="Wang B.B."/>
            <person name="Wang K."/>
            <person name="Wang M."/>
            <person name="Wang X."/>
            <person name="Warfsmann J."/>
            <person name="Weissenbach J."/>
            <person name="White D.D."/>
            <person name="White J.D."/>
            <person name="Wiley G.B."/>
            <person name="Wincker P."/>
            <person name="Xing Y."/>
            <person name="Yang L."/>
            <person name="Yao Z."/>
            <person name="Ying F."/>
            <person name="Zhai J."/>
            <person name="Zhou L."/>
            <person name="Zuber A."/>
            <person name="Denarie J."/>
            <person name="Dixon R.A."/>
            <person name="May G.D."/>
            <person name="Schwartz D.C."/>
            <person name="Rogers J."/>
            <person name="Quetier F."/>
            <person name="Town C.D."/>
            <person name="Roe B.A."/>
        </authorList>
    </citation>
    <scope>NUCLEOTIDE SEQUENCE [LARGE SCALE GENOMIC DNA]</scope>
    <source>
        <strain evidence="2">A17</strain>
        <strain evidence="3 4">cv. Jemalong A17</strain>
    </source>
</reference>
<evidence type="ECO:0000313" key="2">
    <source>
        <dbReference type="EMBL" id="AES99456.1"/>
    </source>
</evidence>
<reference evidence="3" key="3">
    <citation type="submission" date="2015-04" db="UniProtKB">
        <authorList>
            <consortium name="EnsemblPlants"/>
        </authorList>
    </citation>
    <scope>IDENTIFICATION</scope>
    <source>
        <strain evidence="3">cv. Jemalong A17</strain>
    </source>
</reference>
<evidence type="ECO:0000313" key="3">
    <source>
        <dbReference type="EnsemblPlants" id="AES99456"/>
    </source>
</evidence>
<protein>
    <recommendedName>
        <fullName evidence="1">DUF7745 domain-containing protein</fullName>
    </recommendedName>
</protein>
<evidence type="ECO:0000259" key="1">
    <source>
        <dbReference type="Pfam" id="PF24924"/>
    </source>
</evidence>
<dbReference type="InterPro" id="IPR056647">
    <property type="entry name" value="DUF7745"/>
</dbReference>
<organism evidence="2 4">
    <name type="scientific">Medicago truncatula</name>
    <name type="common">Barrel medic</name>
    <name type="synonym">Medicago tribuloides</name>
    <dbReference type="NCBI Taxonomy" id="3880"/>
    <lineage>
        <taxon>Eukaryota</taxon>
        <taxon>Viridiplantae</taxon>
        <taxon>Streptophyta</taxon>
        <taxon>Embryophyta</taxon>
        <taxon>Tracheophyta</taxon>
        <taxon>Spermatophyta</taxon>
        <taxon>Magnoliopsida</taxon>
        <taxon>eudicotyledons</taxon>
        <taxon>Gunneridae</taxon>
        <taxon>Pentapetalae</taxon>
        <taxon>rosids</taxon>
        <taxon>fabids</taxon>
        <taxon>Fabales</taxon>
        <taxon>Fabaceae</taxon>
        <taxon>Papilionoideae</taxon>
        <taxon>50 kb inversion clade</taxon>
        <taxon>NPAAA clade</taxon>
        <taxon>Hologalegina</taxon>
        <taxon>IRL clade</taxon>
        <taxon>Trifolieae</taxon>
        <taxon>Medicago</taxon>
    </lineage>
</organism>
<keyword evidence="4" id="KW-1185">Reference proteome</keyword>
<dbReference type="Pfam" id="PF24924">
    <property type="entry name" value="DUF7745"/>
    <property type="match status" value="2"/>
</dbReference>
<reference evidence="2 4" key="2">
    <citation type="journal article" date="2014" name="BMC Genomics">
        <title>An improved genome release (version Mt4.0) for the model legume Medicago truncatula.</title>
        <authorList>
            <person name="Tang H."/>
            <person name="Krishnakumar V."/>
            <person name="Bidwell S."/>
            <person name="Rosen B."/>
            <person name="Chan A."/>
            <person name="Zhou S."/>
            <person name="Gentzbittel L."/>
            <person name="Childs K.L."/>
            <person name="Yandell M."/>
            <person name="Gundlach H."/>
            <person name="Mayer K.F."/>
            <person name="Schwartz D.C."/>
            <person name="Town C.D."/>
        </authorList>
    </citation>
    <scope>GENOME REANNOTATION</scope>
    <source>
        <strain evidence="3 4">cv. Jemalong A17</strain>
    </source>
</reference>
<evidence type="ECO:0000313" key="4">
    <source>
        <dbReference type="Proteomes" id="UP000002051"/>
    </source>
</evidence>
<dbReference type="EnsemblPlants" id="AES99456">
    <property type="protein sequence ID" value="AES99456"/>
    <property type="gene ID" value="MTR_5g081070"/>
</dbReference>
<name>G7K203_MEDTR</name>
<accession>G7K203</accession>
<dbReference type="PaxDb" id="3880-AES99456"/>
<dbReference type="PANTHER" id="PTHR48154:SF1">
    <property type="entry name" value="PROTEIN, PUTATIVE-RELATED"/>
    <property type="match status" value="1"/>
</dbReference>
<dbReference type="HOGENOM" id="CLU_034345_0_0_1"/>
<dbReference type="PANTHER" id="PTHR48154">
    <property type="entry name" value="PROTEIN, PUTATIVE-RELATED"/>
    <property type="match status" value="1"/>
</dbReference>